<keyword evidence="1" id="KW-0175">Coiled coil</keyword>
<feature type="domain" description="Glycosyltransferase 2-like" evidence="2">
    <location>
        <begin position="427"/>
        <end position="584"/>
    </location>
</feature>
<dbReference type="InterPro" id="IPR001173">
    <property type="entry name" value="Glyco_trans_2-like"/>
</dbReference>
<dbReference type="Proteomes" id="UP001607151">
    <property type="component" value="Unassembled WGS sequence"/>
</dbReference>
<dbReference type="InterPro" id="IPR013216">
    <property type="entry name" value="Methyltransf_11"/>
</dbReference>
<dbReference type="CDD" id="cd02440">
    <property type="entry name" value="AdoMet_MTases"/>
    <property type="match status" value="1"/>
</dbReference>
<dbReference type="InterPro" id="IPR029044">
    <property type="entry name" value="Nucleotide-diphossugar_trans"/>
</dbReference>
<sequence>MSIYSHIFDQFQRYNTVKRIVESLPVDQDIKVLEVGANAHFNLSEYLPNAQITFSDLNPSSEEREDFVQADASDLPFESNEFDYVVCLDVLEHVPESIRHAVITECIRVSRKAFIMCCPINNQGRTNIAERSVSAVFKQFHHREHPWLKEHFDEGVPNLHEINQLIESLSVPYMQFNCGQLDWWETMMKLHMMETVDTRFSKVCEEAYLHYNRHLYYKDTGHDCYRSFWVIGDEADKVGGIERLLSSPTESDQSFASLLSVLTEVSISLSNNIRKLQGESDQQNEEIARLEELVSIYTQTQTDLLNSTSWRVTAPLRALTYLLRGDLTHFKVAIAHRMPLVHKAFSSSNGGIKRKFRRACQVFKDEGMSAVIRKISTHITTVNGYNGGPIISAEEYRTWIASKKDADNKEAEQIIHELKSQSGPLISIIVPTYNTDELFLKQCIDSVVNQSYSNWELCLADDASTSEHVRDVIAEYCRRDGRIKAVYREENGHISAASNSAISIAEGEWIALLDHDDELHKHALSYVAHVLERNPQTEFVYTDEDKINERGERFDPHFKPEWNPDLFYSQNYISHLSVYKSSIVRKIGGFRIGFEGSQDYDFLLRYSREINAANIVHIPKVLYHWRAIEGSTALEAGQKDYTTQKGIDALQDHFDQQQTDVQVMKGKNANTYRVKWSTADNPLVSLIIPTRNGKDITKQAIDSILNKTSYRNYEIILVDNNSEDEAALEYFAQLDKHDKVTVLKYPHPFNYSAINNFAVRHANGDIVGLVNNDVEVINSDWLTEMVSHAIRPDVGCVGAKLYYSNDTVQHAGIILGIGGVAGHSHKHFPRDSQGYFSRLNLVQNLSAVTAACLLIRKEVFELVGGLNETDLTVAFNDVDFCLRVREQGYRNLWTPYAELYHYESISRGAEDNPEKIARFNKEVDYMKGAWTDLLTSDPSYNVNLTKRHENFSISVE</sequence>
<name>A0ABW7IT15_9VIBR</name>
<feature type="domain" description="Glycosyltransferase 2-like" evidence="2">
    <location>
        <begin position="685"/>
        <end position="860"/>
    </location>
</feature>
<dbReference type="GO" id="GO:0016757">
    <property type="term" value="F:glycosyltransferase activity"/>
    <property type="evidence" value="ECO:0007669"/>
    <property type="project" value="UniProtKB-KW"/>
</dbReference>
<protein>
    <submittedName>
        <fullName evidence="4">Glycosyltransferase</fullName>
        <ecNumber evidence="4">2.4.-.-</ecNumber>
    </submittedName>
</protein>
<dbReference type="EC" id="2.4.-.-" evidence="4"/>
<dbReference type="PANTHER" id="PTHR43179:SF7">
    <property type="entry name" value="RHAMNOSYLTRANSFERASE WBBL"/>
    <property type="match status" value="1"/>
</dbReference>
<dbReference type="SUPFAM" id="SSF53335">
    <property type="entry name" value="S-adenosyl-L-methionine-dependent methyltransferases"/>
    <property type="match status" value="1"/>
</dbReference>
<dbReference type="Pfam" id="PF08241">
    <property type="entry name" value="Methyltransf_11"/>
    <property type="match status" value="1"/>
</dbReference>
<feature type="domain" description="Methyltransferase type 11" evidence="3">
    <location>
        <begin position="60"/>
        <end position="112"/>
    </location>
</feature>
<dbReference type="RefSeq" id="WP_394607145.1">
    <property type="nucleotide sequence ID" value="NZ_JBIHSN010000002.1"/>
</dbReference>
<dbReference type="CDD" id="cd04184">
    <property type="entry name" value="GT2_RfbC_Mx_like"/>
    <property type="match status" value="1"/>
</dbReference>
<dbReference type="SUPFAM" id="SSF53448">
    <property type="entry name" value="Nucleotide-diphospho-sugar transferases"/>
    <property type="match status" value="2"/>
</dbReference>
<dbReference type="Gene3D" id="3.90.550.10">
    <property type="entry name" value="Spore Coat Polysaccharide Biosynthesis Protein SpsA, Chain A"/>
    <property type="match status" value="2"/>
</dbReference>
<evidence type="ECO:0000313" key="4">
    <source>
        <dbReference type="EMBL" id="MFH0264225.1"/>
    </source>
</evidence>
<gene>
    <name evidence="4" type="ORF">ACGRQ9_01535</name>
</gene>
<dbReference type="Pfam" id="PF00535">
    <property type="entry name" value="Glycos_transf_2"/>
    <property type="match status" value="2"/>
</dbReference>
<evidence type="ECO:0000256" key="1">
    <source>
        <dbReference type="SAM" id="Coils"/>
    </source>
</evidence>
<reference evidence="4 5" key="1">
    <citation type="submission" date="2024-10" db="EMBL/GenBank/DDBJ databases">
        <authorList>
            <person name="Yibar A."/>
            <person name="Saticioglu I.B."/>
            <person name="Duman M."/>
            <person name="Ajmi N."/>
            <person name="Gurler F."/>
            <person name="Ay H."/>
            <person name="Onuk E."/>
            <person name="Guler S."/>
            <person name="Romalde J.L."/>
        </authorList>
    </citation>
    <scope>NUCLEOTIDE SEQUENCE [LARGE SCALE GENOMIC DNA]</scope>
    <source>
        <strain evidence="4 5">14-MA-B</strain>
    </source>
</reference>
<keyword evidence="5" id="KW-1185">Reference proteome</keyword>
<evidence type="ECO:0000259" key="2">
    <source>
        <dbReference type="Pfam" id="PF00535"/>
    </source>
</evidence>
<comment type="caution">
    <text evidence="4">The sequence shown here is derived from an EMBL/GenBank/DDBJ whole genome shotgun (WGS) entry which is preliminary data.</text>
</comment>
<feature type="coiled-coil region" evidence="1">
    <location>
        <begin position="273"/>
        <end position="300"/>
    </location>
</feature>
<accession>A0ABW7IT15</accession>
<keyword evidence="4" id="KW-0328">Glycosyltransferase</keyword>
<dbReference type="Gene3D" id="3.40.50.150">
    <property type="entry name" value="Vaccinia Virus protein VP39"/>
    <property type="match status" value="1"/>
</dbReference>
<evidence type="ECO:0000313" key="5">
    <source>
        <dbReference type="Proteomes" id="UP001607151"/>
    </source>
</evidence>
<dbReference type="EMBL" id="JBIHSN010000002">
    <property type="protein sequence ID" value="MFH0264225.1"/>
    <property type="molecule type" value="Genomic_DNA"/>
</dbReference>
<organism evidence="4 5">
    <name type="scientific">Vibrio rumoiensis</name>
    <dbReference type="NCBI Taxonomy" id="76258"/>
    <lineage>
        <taxon>Bacteria</taxon>
        <taxon>Pseudomonadati</taxon>
        <taxon>Pseudomonadota</taxon>
        <taxon>Gammaproteobacteria</taxon>
        <taxon>Vibrionales</taxon>
        <taxon>Vibrionaceae</taxon>
        <taxon>Vibrio</taxon>
    </lineage>
</organism>
<evidence type="ECO:0000259" key="3">
    <source>
        <dbReference type="Pfam" id="PF08241"/>
    </source>
</evidence>
<keyword evidence="4" id="KW-0808">Transferase</keyword>
<proteinExistence type="predicted"/>
<dbReference type="InterPro" id="IPR029063">
    <property type="entry name" value="SAM-dependent_MTases_sf"/>
</dbReference>
<dbReference type="CDD" id="cd04186">
    <property type="entry name" value="GT_2_like_c"/>
    <property type="match status" value="1"/>
</dbReference>
<dbReference type="PANTHER" id="PTHR43179">
    <property type="entry name" value="RHAMNOSYLTRANSFERASE WBBL"/>
    <property type="match status" value="1"/>
</dbReference>